<evidence type="ECO:0000256" key="6">
    <source>
        <dbReference type="ARBA" id="ARBA00035136"/>
    </source>
</evidence>
<proteinExistence type="inferred from homology"/>
<name>A0A2G9ZBR7_9BACT</name>
<dbReference type="AlphaFoldDB" id="A0A2G9ZBR7"/>
<evidence type="ECO:0000256" key="3">
    <source>
        <dbReference type="ARBA" id="ARBA00022884"/>
    </source>
</evidence>
<dbReference type="Gene3D" id="1.20.58.110">
    <property type="entry name" value="Ribosomal protein S20"/>
    <property type="match status" value="1"/>
</dbReference>
<comment type="caution">
    <text evidence="9">The sequence shown here is derived from an EMBL/GenBank/DDBJ whole genome shotgun (WGS) entry which is preliminary data.</text>
</comment>
<dbReference type="PANTHER" id="PTHR33398:SF1">
    <property type="entry name" value="SMALL RIBOSOMAL SUBUNIT PROTEIN BS20C"/>
    <property type="match status" value="1"/>
</dbReference>
<evidence type="ECO:0000256" key="2">
    <source>
        <dbReference type="ARBA" id="ARBA00022730"/>
    </source>
</evidence>
<evidence type="ECO:0000256" key="7">
    <source>
        <dbReference type="HAMAP-Rule" id="MF_00500"/>
    </source>
</evidence>
<dbReference type="InterPro" id="IPR002583">
    <property type="entry name" value="Ribosomal_bS20"/>
</dbReference>
<keyword evidence="4 7" id="KW-0689">Ribosomal protein</keyword>
<evidence type="ECO:0000256" key="5">
    <source>
        <dbReference type="ARBA" id="ARBA00023274"/>
    </source>
</evidence>
<organism evidence="9 10">
    <name type="scientific">Candidatus Jorgensenbacteria bacterium CG23_combo_of_CG06-09_8_20_14_all_54_14</name>
    <dbReference type="NCBI Taxonomy" id="1974595"/>
    <lineage>
        <taxon>Bacteria</taxon>
        <taxon>Candidatus Joergenseniibacteriota</taxon>
    </lineage>
</organism>
<evidence type="ECO:0000256" key="1">
    <source>
        <dbReference type="ARBA" id="ARBA00007634"/>
    </source>
</evidence>
<dbReference type="EMBL" id="PCRZ01000016">
    <property type="protein sequence ID" value="PIP30040.1"/>
    <property type="molecule type" value="Genomic_DNA"/>
</dbReference>
<dbReference type="Pfam" id="PF01649">
    <property type="entry name" value="Ribosomal_S20p"/>
    <property type="match status" value="1"/>
</dbReference>
<keyword evidence="3 7" id="KW-0694">RNA-binding</keyword>
<feature type="compositionally biased region" description="Basic residues" evidence="8">
    <location>
        <begin position="1"/>
        <end position="27"/>
    </location>
</feature>
<dbReference type="NCBIfam" id="TIGR00029">
    <property type="entry name" value="S20"/>
    <property type="match status" value="1"/>
</dbReference>
<dbReference type="HAMAP" id="MF_00500">
    <property type="entry name" value="Ribosomal_bS20"/>
    <property type="match status" value="1"/>
</dbReference>
<keyword evidence="2 7" id="KW-0699">rRNA-binding</keyword>
<dbReference type="GO" id="GO:0005829">
    <property type="term" value="C:cytosol"/>
    <property type="evidence" value="ECO:0007669"/>
    <property type="project" value="TreeGrafter"/>
</dbReference>
<reference evidence="9 10" key="1">
    <citation type="submission" date="2017-09" db="EMBL/GenBank/DDBJ databases">
        <title>Depth-based differentiation of microbial function through sediment-hosted aquifers and enrichment of novel symbionts in the deep terrestrial subsurface.</title>
        <authorList>
            <person name="Probst A.J."/>
            <person name="Ladd B."/>
            <person name="Jarett J.K."/>
            <person name="Geller-Mcgrath D.E."/>
            <person name="Sieber C.M."/>
            <person name="Emerson J.B."/>
            <person name="Anantharaman K."/>
            <person name="Thomas B.C."/>
            <person name="Malmstrom R."/>
            <person name="Stieglmeier M."/>
            <person name="Klingl A."/>
            <person name="Woyke T."/>
            <person name="Ryan C.M."/>
            <person name="Banfield J.F."/>
        </authorList>
    </citation>
    <scope>NUCLEOTIDE SEQUENCE [LARGE SCALE GENOMIC DNA]</scope>
    <source>
        <strain evidence="9">CG23_combo_of_CG06-09_8_20_14_all_54_14</strain>
    </source>
</reference>
<dbReference type="GO" id="GO:0070181">
    <property type="term" value="F:small ribosomal subunit rRNA binding"/>
    <property type="evidence" value="ECO:0007669"/>
    <property type="project" value="TreeGrafter"/>
</dbReference>
<dbReference type="InterPro" id="IPR036510">
    <property type="entry name" value="Ribosomal_bS20_sf"/>
</dbReference>
<comment type="function">
    <text evidence="7">Binds directly to 16S ribosomal RNA.</text>
</comment>
<sequence length="86" mass="9990">MPRTKTAKKALRQNVRRRKQNLGRKKQLRDALKTYRAALAAGKKDEARAALPRVYQTLDKLAKVHILKRGKAKRMKSRMAKKINPR</sequence>
<keyword evidence="5 7" id="KW-0687">Ribonucleoprotein</keyword>
<comment type="similarity">
    <text evidence="1 7">Belongs to the bacterial ribosomal protein bS20 family.</text>
</comment>
<feature type="region of interest" description="Disordered" evidence="8">
    <location>
        <begin position="1"/>
        <end position="28"/>
    </location>
</feature>
<evidence type="ECO:0000256" key="4">
    <source>
        <dbReference type="ARBA" id="ARBA00022980"/>
    </source>
</evidence>
<evidence type="ECO:0000313" key="10">
    <source>
        <dbReference type="Proteomes" id="UP000228812"/>
    </source>
</evidence>
<evidence type="ECO:0000313" key="9">
    <source>
        <dbReference type="EMBL" id="PIP30040.1"/>
    </source>
</evidence>
<dbReference type="GO" id="GO:0015935">
    <property type="term" value="C:small ribosomal subunit"/>
    <property type="evidence" value="ECO:0007669"/>
    <property type="project" value="TreeGrafter"/>
</dbReference>
<evidence type="ECO:0000256" key="8">
    <source>
        <dbReference type="SAM" id="MobiDB-lite"/>
    </source>
</evidence>
<dbReference type="Proteomes" id="UP000228812">
    <property type="component" value="Unassembled WGS sequence"/>
</dbReference>
<dbReference type="GO" id="GO:0003735">
    <property type="term" value="F:structural constituent of ribosome"/>
    <property type="evidence" value="ECO:0007669"/>
    <property type="project" value="InterPro"/>
</dbReference>
<dbReference type="GO" id="GO:0006412">
    <property type="term" value="P:translation"/>
    <property type="evidence" value="ECO:0007669"/>
    <property type="project" value="UniProtKB-UniRule"/>
</dbReference>
<gene>
    <name evidence="7 9" type="primary">rpsT</name>
    <name evidence="9" type="ORF">COX26_00830</name>
</gene>
<dbReference type="SUPFAM" id="SSF46992">
    <property type="entry name" value="Ribosomal protein S20"/>
    <property type="match status" value="1"/>
</dbReference>
<accession>A0A2G9ZBR7</accession>
<dbReference type="PANTHER" id="PTHR33398">
    <property type="entry name" value="30S RIBOSOMAL PROTEIN S20"/>
    <property type="match status" value="1"/>
</dbReference>
<protein>
    <recommendedName>
        <fullName evidence="6 7">Small ribosomal subunit protein bS20</fullName>
    </recommendedName>
</protein>